<dbReference type="GO" id="GO:0004430">
    <property type="term" value="F:1-phosphatidylinositol 4-kinase activity"/>
    <property type="evidence" value="ECO:0007669"/>
    <property type="project" value="UniProtKB-EC"/>
</dbReference>
<dbReference type="InterPro" id="IPR000403">
    <property type="entry name" value="PI3/4_kinase_cat_dom"/>
</dbReference>
<evidence type="ECO:0000256" key="3">
    <source>
        <dbReference type="ARBA" id="ARBA00022679"/>
    </source>
</evidence>
<dbReference type="InterPro" id="IPR044571">
    <property type="entry name" value="P4KG1-8"/>
</dbReference>
<feature type="domain" description="PI3K/PI4K catalytic" evidence="7">
    <location>
        <begin position="123"/>
        <end position="393"/>
    </location>
</feature>
<keyword evidence="3" id="KW-0808">Transferase</keyword>
<dbReference type="PANTHER" id="PTHR45800">
    <property type="entry name" value="PHOSPHATIDYLINOSITOL 4-KINASE GAMMA"/>
    <property type="match status" value="1"/>
</dbReference>
<dbReference type="PROSITE" id="PS50290">
    <property type="entry name" value="PI3_4_KINASE_3"/>
    <property type="match status" value="1"/>
</dbReference>
<evidence type="ECO:0000313" key="9">
    <source>
        <dbReference type="RefSeq" id="XP_039135957.1"/>
    </source>
</evidence>
<dbReference type="GeneID" id="120273396"/>
<dbReference type="Proteomes" id="UP001515500">
    <property type="component" value="Chromosome 12"/>
</dbReference>
<dbReference type="PANTHER" id="PTHR45800:SF21">
    <property type="entry name" value="PHOSPHATIDYLINOSITOL 4-KINASE GAMMA 8"/>
    <property type="match status" value="1"/>
</dbReference>
<accession>A0AB40CB16</accession>
<protein>
    <recommendedName>
        <fullName evidence="2">1-phosphatidylinositol 4-kinase</fullName>
        <ecNumber evidence="2">2.7.1.67</ecNumber>
    </recommendedName>
</protein>
<gene>
    <name evidence="9" type="primary">LOC120273396</name>
</gene>
<dbReference type="Pfam" id="PF00454">
    <property type="entry name" value="PI3_PI4_kinase"/>
    <property type="match status" value="1"/>
</dbReference>
<reference evidence="9" key="1">
    <citation type="submission" date="2025-08" db="UniProtKB">
        <authorList>
            <consortium name="RefSeq"/>
        </authorList>
    </citation>
    <scope>IDENTIFICATION</scope>
</reference>
<dbReference type="RefSeq" id="XP_039135957.1">
    <property type="nucleotide sequence ID" value="XM_039280023.1"/>
</dbReference>
<dbReference type="EC" id="2.7.1.67" evidence="2"/>
<evidence type="ECO:0000256" key="2">
    <source>
        <dbReference type="ARBA" id="ARBA00012169"/>
    </source>
</evidence>
<name>A0AB40CB16_DIOCR</name>
<evidence type="ECO:0000259" key="7">
    <source>
        <dbReference type="PROSITE" id="PS50290"/>
    </source>
</evidence>
<proteinExistence type="inferred from homology"/>
<dbReference type="AlphaFoldDB" id="A0AB40CB16"/>
<organism evidence="8 9">
    <name type="scientific">Dioscorea cayennensis subsp. rotundata</name>
    <name type="common">White Guinea yam</name>
    <name type="synonym">Dioscorea rotundata</name>
    <dbReference type="NCBI Taxonomy" id="55577"/>
    <lineage>
        <taxon>Eukaryota</taxon>
        <taxon>Viridiplantae</taxon>
        <taxon>Streptophyta</taxon>
        <taxon>Embryophyta</taxon>
        <taxon>Tracheophyta</taxon>
        <taxon>Spermatophyta</taxon>
        <taxon>Magnoliopsida</taxon>
        <taxon>Liliopsida</taxon>
        <taxon>Dioscoreales</taxon>
        <taxon>Dioscoreaceae</taxon>
        <taxon>Dioscorea</taxon>
    </lineage>
</organism>
<keyword evidence="6" id="KW-0067">ATP-binding</keyword>
<evidence type="ECO:0000256" key="1">
    <source>
        <dbReference type="ARBA" id="ARBA00008941"/>
    </source>
</evidence>
<sequence length="519" mass="57354">MPANSTTTHVNSSFMAAAATVDHHHHHGLSPTVLRRRRLRSFPHPDSILLDLDSPSSSSSIIHRSFSTPCFPSSSSSSTTTTNANDLSNTNHIVHMEIIGGRNAAGVHPLVVEAAIALASGTQPIPVSSNNHLTGAYLLRNRTAEPFAVVKPIDEEPLPRWLRSVHASEIGAREAAAYLLDHNHFSGVPPTALIKFSHPLLAGAPARRVASIQRFVPHDFEASDLGPSRFSITSVHRIGILDVRLLNVDRHAGNILVKRNSGDENDTSAELVPIDHGLCLPEILDDPYFEWLHWPQAAVPFSEAEAEYIASLHPFKDADILRSELPMIKESSVRILVLCTVFLKGAAAAGLCLADIGGMMTREFHGLREGPSALEALCKKVEEMVNVVSSIDGDEHEDEKTVEFQFEMEDENEGFAKSCIENVLDIPLLLQHKPVLNDDDDDDDHHDNDDDENKMKVMTKSMSFSAAEFNQMKCISFGELSKEDWRLFLDKFEQMLPEAFEDRTKNTGLKQRLGTSCKF</sequence>
<evidence type="ECO:0000256" key="5">
    <source>
        <dbReference type="ARBA" id="ARBA00022777"/>
    </source>
</evidence>
<dbReference type="GO" id="GO:0005524">
    <property type="term" value="F:ATP binding"/>
    <property type="evidence" value="ECO:0007669"/>
    <property type="project" value="UniProtKB-KW"/>
</dbReference>
<keyword evidence="5" id="KW-0418">Kinase</keyword>
<evidence type="ECO:0000256" key="4">
    <source>
        <dbReference type="ARBA" id="ARBA00022741"/>
    </source>
</evidence>
<keyword evidence="8" id="KW-1185">Reference proteome</keyword>
<evidence type="ECO:0000256" key="6">
    <source>
        <dbReference type="ARBA" id="ARBA00022840"/>
    </source>
</evidence>
<comment type="similarity">
    <text evidence="1">Belongs to the PI3/PI4-kinase family. Type II PI4K subfamily.</text>
</comment>
<evidence type="ECO:0000313" key="8">
    <source>
        <dbReference type="Proteomes" id="UP001515500"/>
    </source>
</evidence>
<keyword evidence="4" id="KW-0547">Nucleotide-binding</keyword>